<reference evidence="2 3" key="2">
    <citation type="submission" date="2017-09" db="EMBL/GenBank/DDBJ databases">
        <title>Tripartite evolution among Lactobacillus johnsonii, Lactobacillus taiwanensis, Lactobacillus reuteri and their rodent host.</title>
        <authorList>
            <person name="Wang T."/>
            <person name="Knowles S."/>
            <person name="Cheng C."/>
        </authorList>
    </citation>
    <scope>NUCLEOTIDE SEQUENCE [LARGE SCALE GENOMIC DNA]</scope>
    <source>
        <strain evidence="2 3">103v</strain>
    </source>
</reference>
<dbReference type="AlphaFoldDB" id="A0A256VMV4"/>
<dbReference type="RefSeq" id="WP_094504639.1">
    <property type="nucleotide sequence ID" value="NZ_NGPH01000030.1"/>
</dbReference>
<keyword evidence="1" id="KW-0812">Transmembrane</keyword>
<gene>
    <name evidence="2" type="ORF">CBG21_00915</name>
</gene>
<evidence type="ECO:0000313" key="2">
    <source>
        <dbReference type="EMBL" id="OYT04985.1"/>
    </source>
</evidence>
<comment type="caution">
    <text evidence="2">The sequence shown here is derived from an EMBL/GenBank/DDBJ whole genome shotgun (WGS) entry which is preliminary data.</text>
</comment>
<dbReference type="EMBL" id="NGQC01000015">
    <property type="protein sequence ID" value="OYT04985.1"/>
    <property type="molecule type" value="Genomic_DNA"/>
</dbReference>
<evidence type="ECO:0000313" key="3">
    <source>
        <dbReference type="Proteomes" id="UP000216122"/>
    </source>
</evidence>
<protein>
    <submittedName>
        <fullName evidence="2">Uncharacterized protein</fullName>
    </submittedName>
</protein>
<reference evidence="3" key="1">
    <citation type="submission" date="2017-05" db="EMBL/GenBank/DDBJ databases">
        <authorList>
            <person name="Lin X.B."/>
            <person name="Stothard P."/>
            <person name="Tasseva G."/>
            <person name="Walter J."/>
        </authorList>
    </citation>
    <scope>NUCLEOTIDE SEQUENCE [LARGE SCALE GENOMIC DNA]</scope>
    <source>
        <strain evidence="3">103v</strain>
    </source>
</reference>
<proteinExistence type="predicted"/>
<sequence>MQIISDALLLIGFFSLIAAIIYGIRWFKNRKNKECKEYKKNKRSTIISLIVLFSALWFVGSVEDYIDQHSQQTTQTGKTVTTNNGQTEYLENKEEFIRTFTSLGIKTEDLSKAEGNEWRNAIRNEGENFSASASVKKIEDNHRSEIIKVKELSDQLHQLDQKIQQNNYPSKADKETIHEAYQNLKHFATHATDLGGSFETYVQEHNDLDRKMGDSAEALKDL</sequence>
<organism evidence="2 3">
    <name type="scientific">Limosilactobacillus reuteri</name>
    <name type="common">Lactobacillus reuteri</name>
    <dbReference type="NCBI Taxonomy" id="1598"/>
    <lineage>
        <taxon>Bacteria</taxon>
        <taxon>Bacillati</taxon>
        <taxon>Bacillota</taxon>
        <taxon>Bacilli</taxon>
        <taxon>Lactobacillales</taxon>
        <taxon>Lactobacillaceae</taxon>
        <taxon>Limosilactobacillus</taxon>
    </lineage>
</organism>
<feature type="transmembrane region" description="Helical" evidence="1">
    <location>
        <begin position="6"/>
        <end position="24"/>
    </location>
</feature>
<evidence type="ECO:0000256" key="1">
    <source>
        <dbReference type="SAM" id="Phobius"/>
    </source>
</evidence>
<accession>A0A256VMV4</accession>
<keyword evidence="1" id="KW-1133">Transmembrane helix</keyword>
<name>A0A256VMV4_LIMRT</name>
<dbReference type="Proteomes" id="UP000216122">
    <property type="component" value="Unassembled WGS sequence"/>
</dbReference>
<keyword evidence="1" id="KW-0472">Membrane</keyword>
<feature type="transmembrane region" description="Helical" evidence="1">
    <location>
        <begin position="45"/>
        <end position="62"/>
    </location>
</feature>